<dbReference type="InterPro" id="IPR054708">
    <property type="entry name" value="MTPAP-like_central"/>
</dbReference>
<evidence type="ECO:0000259" key="2">
    <source>
        <dbReference type="PROSITE" id="PS50102"/>
    </source>
</evidence>
<keyword evidence="3" id="KW-1185">Reference proteome</keyword>
<dbReference type="AlphaFoldDB" id="A0A1I7V619"/>
<dbReference type="SUPFAM" id="SSF54928">
    <property type="entry name" value="RNA-binding domain, RBD"/>
    <property type="match status" value="1"/>
</dbReference>
<dbReference type="SUPFAM" id="SSF57667">
    <property type="entry name" value="beta-beta-alpha zinc fingers"/>
    <property type="match status" value="1"/>
</dbReference>
<reference evidence="3" key="1">
    <citation type="submission" date="2012-04" db="EMBL/GenBank/DDBJ databases">
        <title>The Genome Sequence of Loa loa.</title>
        <authorList>
            <consortium name="The Broad Institute Genome Sequencing Platform"/>
            <consortium name="Broad Institute Genome Sequencing Center for Infectious Disease"/>
            <person name="Nutman T.B."/>
            <person name="Fink D.L."/>
            <person name="Russ C."/>
            <person name="Young S."/>
            <person name="Zeng Q."/>
            <person name="Gargeya S."/>
            <person name="Alvarado L."/>
            <person name="Berlin A."/>
            <person name="Chapman S.B."/>
            <person name="Chen Z."/>
            <person name="Freedman E."/>
            <person name="Gellesch M."/>
            <person name="Goldberg J."/>
            <person name="Griggs A."/>
            <person name="Gujja S."/>
            <person name="Heilman E.R."/>
            <person name="Heiman D."/>
            <person name="Howarth C."/>
            <person name="Mehta T."/>
            <person name="Neiman D."/>
            <person name="Pearson M."/>
            <person name="Roberts A."/>
            <person name="Saif S."/>
            <person name="Shea T."/>
            <person name="Shenoy N."/>
            <person name="Sisk P."/>
            <person name="Stolte C."/>
            <person name="Sykes S."/>
            <person name="White J."/>
            <person name="Yandava C."/>
            <person name="Haas B."/>
            <person name="Henn M.R."/>
            <person name="Nusbaum C."/>
            <person name="Birren B."/>
        </authorList>
    </citation>
    <scope>NUCLEOTIDE SEQUENCE [LARGE SCALE GENOMIC DNA]</scope>
</reference>
<dbReference type="InterPro" id="IPR012677">
    <property type="entry name" value="Nucleotide-bd_a/b_plait_sf"/>
</dbReference>
<reference evidence="4" key="2">
    <citation type="submission" date="2016-11" db="UniProtKB">
        <authorList>
            <consortium name="WormBaseParasite"/>
        </authorList>
    </citation>
    <scope>IDENTIFICATION</scope>
</reference>
<dbReference type="GO" id="GO:1990817">
    <property type="term" value="F:poly(A) RNA polymerase activity"/>
    <property type="evidence" value="ECO:0007669"/>
    <property type="project" value="TreeGrafter"/>
</dbReference>
<dbReference type="Pfam" id="PF22600">
    <property type="entry name" value="MTPAP-like_central"/>
    <property type="match status" value="1"/>
</dbReference>
<name>A0A1I7V619_LOALO</name>
<dbReference type="GO" id="GO:0031123">
    <property type="term" value="P:RNA 3'-end processing"/>
    <property type="evidence" value="ECO:0007669"/>
    <property type="project" value="TreeGrafter"/>
</dbReference>
<dbReference type="SUPFAM" id="SSF81631">
    <property type="entry name" value="PAP/OAS1 substrate-binding domain"/>
    <property type="match status" value="1"/>
</dbReference>
<dbReference type="InterPro" id="IPR000504">
    <property type="entry name" value="RRM_dom"/>
</dbReference>
<dbReference type="PROSITE" id="PS50102">
    <property type="entry name" value="RRM"/>
    <property type="match status" value="1"/>
</dbReference>
<evidence type="ECO:0000256" key="1">
    <source>
        <dbReference type="PROSITE-ProRule" id="PRU00176"/>
    </source>
</evidence>
<dbReference type="PANTHER" id="PTHR12271:SF127">
    <property type="entry name" value="SPECKLE TARGETED PIP5K1A-REGULATED POLY(A) POLYMERASE"/>
    <property type="match status" value="1"/>
</dbReference>
<keyword evidence="1" id="KW-0694">RNA-binding</keyword>
<dbReference type="Gene3D" id="3.30.70.330">
    <property type="match status" value="1"/>
</dbReference>
<evidence type="ECO:0000313" key="4">
    <source>
        <dbReference type="WBParaSite" id="EN70_1027"/>
    </source>
</evidence>
<dbReference type="eggNOG" id="KOG2277">
    <property type="taxonomic scope" value="Eukaryota"/>
</dbReference>
<dbReference type="GO" id="GO:0003723">
    <property type="term" value="F:RNA binding"/>
    <property type="evidence" value="ECO:0007669"/>
    <property type="project" value="UniProtKB-UniRule"/>
</dbReference>
<evidence type="ECO:0000313" key="3">
    <source>
        <dbReference type="Proteomes" id="UP000095285"/>
    </source>
</evidence>
<sequence>MKTECTTDGPIKTDDLHHLREGEIFVDSESGQKFRVRKTALPQQSIGGPHGVGDPNDRSLRRLEADVLIPDRMNERVQKVECRESLEGLTRCLKKEGSLIGMRKCQKELERFNDPWFRQKITDEYIKERAEYRRTGKNVMERRWEDYCDYKKKRGDWIDLGDQMAGVQWCDLCKVQISSKVLLNMHENGKRHHKRVMERDAMLALAARSVFISGLNPEIAVTESEISNALSCFGKVERVHLDIKSGKYVIVEFDEEFSAHKAIFEDKVRIGRQVVPVRARSINFDQCKANSKIHVIDTDKLINEINGSTTFAGQVDTLLKLYCLSDVEVEERTNCTQMLAVAFSNYFSSDVHVRIFGSSLTSLGTKDSDIDASLFFNVPLTEATCAGDLARNKYILLTCDITALRGRKVCAEEYARLSEADRVRLLNKIVNDIRKRGTALVTGQYPILDARCPLVRLIVNRKHTMDLSVDNYLGYAKSNWLRSIVHCDSSQLIRKFLVSFRFWAHINELLKVDERQRSHFNAYILNLLCVIYLQLYNYIPPLQRAQKEVVVNGWRIDFVVDHVDLSCLTLEKLFKDFFIWFVQLKLKDTILCPYLGNTVSFDQFQQLYPDSSVRSVFKLAHLNIQDPLEWSHNVSMLVSEKYISAMRRQMMFALSRTKIVPDSFLAVLQEICDIGAAEKSSLDYTLEIHVGDYQADQCMNAVNHIFVNILAFLPAVEPFGKRPRLDDTLNELYRVYLTKRRTWVGRRQKRRQIMREYSALLNNPIALEGAVTQQINQTSAETSLCFKTYVKQKASECSLKFVLINGSPMEFNSLIHFLQHFIPAHLSKLLSSPFDVPME</sequence>
<dbReference type="Gene3D" id="1.10.1410.10">
    <property type="match status" value="1"/>
</dbReference>
<dbReference type="Gene3D" id="3.30.460.10">
    <property type="entry name" value="Beta Polymerase, domain 2"/>
    <property type="match status" value="1"/>
</dbReference>
<dbReference type="STRING" id="7209.A0A1I7V619"/>
<dbReference type="InterPro" id="IPR036236">
    <property type="entry name" value="Znf_C2H2_sf"/>
</dbReference>
<accession>A0A1I7V619</accession>
<dbReference type="CDD" id="cd00590">
    <property type="entry name" value="RRM_SF"/>
    <property type="match status" value="1"/>
</dbReference>
<dbReference type="Gene3D" id="3.30.160.60">
    <property type="entry name" value="Classic Zinc Finger"/>
    <property type="match status" value="1"/>
</dbReference>
<dbReference type="SUPFAM" id="SSF81301">
    <property type="entry name" value="Nucleotidyltransferase"/>
    <property type="match status" value="1"/>
</dbReference>
<feature type="domain" description="RRM" evidence="2">
    <location>
        <begin position="208"/>
        <end position="289"/>
    </location>
</feature>
<dbReference type="Proteomes" id="UP000095285">
    <property type="component" value="Unassembled WGS sequence"/>
</dbReference>
<dbReference type="PANTHER" id="PTHR12271">
    <property type="entry name" value="POLY A POLYMERASE CID PAP -RELATED"/>
    <property type="match status" value="1"/>
</dbReference>
<dbReference type="InterPro" id="IPR035979">
    <property type="entry name" value="RBD_domain_sf"/>
</dbReference>
<proteinExistence type="predicted"/>
<dbReference type="InterPro" id="IPR043519">
    <property type="entry name" value="NT_sf"/>
</dbReference>
<dbReference type="SMART" id="SM00360">
    <property type="entry name" value="RRM"/>
    <property type="match status" value="1"/>
</dbReference>
<organism evidence="3 4">
    <name type="scientific">Loa loa</name>
    <name type="common">Eye worm</name>
    <name type="synonym">Filaria loa</name>
    <dbReference type="NCBI Taxonomy" id="7209"/>
    <lineage>
        <taxon>Eukaryota</taxon>
        <taxon>Metazoa</taxon>
        <taxon>Ecdysozoa</taxon>
        <taxon>Nematoda</taxon>
        <taxon>Chromadorea</taxon>
        <taxon>Rhabditida</taxon>
        <taxon>Spirurina</taxon>
        <taxon>Spiruromorpha</taxon>
        <taxon>Filarioidea</taxon>
        <taxon>Onchocercidae</taxon>
        <taxon>Loa</taxon>
    </lineage>
</organism>
<dbReference type="Pfam" id="PF12874">
    <property type="entry name" value="zf-met"/>
    <property type="match status" value="1"/>
</dbReference>
<dbReference type="WBParaSite" id="EN70_1027">
    <property type="protein sequence ID" value="EN70_1027"/>
    <property type="gene ID" value="EN70_1027"/>
</dbReference>
<protein>
    <submittedName>
        <fullName evidence="4">RRM domain-containing protein</fullName>
    </submittedName>
</protein>
<dbReference type="InterPro" id="IPR013087">
    <property type="entry name" value="Znf_C2H2_type"/>
</dbReference>